<dbReference type="InterPro" id="IPR013815">
    <property type="entry name" value="ATP_grasp_subdomain_1"/>
</dbReference>
<dbReference type="PIRSF" id="PIRSF001554">
    <property type="entry name" value="SucCS_beta"/>
    <property type="match status" value="1"/>
</dbReference>
<organism evidence="6 7">
    <name type="scientific">Desulfosporosinus acididurans</name>
    <dbReference type="NCBI Taxonomy" id="476652"/>
    <lineage>
        <taxon>Bacteria</taxon>
        <taxon>Bacillati</taxon>
        <taxon>Bacillota</taxon>
        <taxon>Clostridia</taxon>
        <taxon>Eubacteriales</taxon>
        <taxon>Desulfitobacteriaceae</taxon>
        <taxon>Desulfosporosinus</taxon>
    </lineage>
</organism>
<proteinExistence type="predicted"/>
<dbReference type="Gene3D" id="3.30.470.20">
    <property type="entry name" value="ATP-grasp fold, B domain"/>
    <property type="match status" value="1"/>
</dbReference>
<dbReference type="Pfam" id="PF08442">
    <property type="entry name" value="ATP-grasp_2"/>
    <property type="match status" value="1"/>
</dbReference>
<feature type="domain" description="ATP-grasp" evidence="5">
    <location>
        <begin position="10"/>
        <end position="234"/>
    </location>
</feature>
<dbReference type="Gene3D" id="3.30.1490.20">
    <property type="entry name" value="ATP-grasp fold, A domain"/>
    <property type="match status" value="1"/>
</dbReference>
<comment type="caution">
    <text evidence="6">The sequence shown here is derived from an EMBL/GenBank/DDBJ whole genome shotgun (WGS) entry which is preliminary data.</text>
</comment>
<dbReference type="PATRIC" id="fig|476652.3.peg.2013"/>
<dbReference type="PANTHER" id="PTHR11815">
    <property type="entry name" value="SUCCINYL-COA SYNTHETASE BETA CHAIN"/>
    <property type="match status" value="1"/>
</dbReference>
<dbReference type="EC" id="6.2.1.5" evidence="6"/>
<dbReference type="RefSeq" id="WP_047809828.1">
    <property type="nucleotide sequence ID" value="NZ_LDZY01000006.1"/>
</dbReference>
<reference evidence="6 7" key="1">
    <citation type="submission" date="2015-06" db="EMBL/GenBank/DDBJ databases">
        <title>Draft genome of the moderately acidophilic sulfate reducer Candidatus Desulfosporosinus acididurans strain M1.</title>
        <authorList>
            <person name="Poehlein A."/>
            <person name="Petzsch P."/>
            <person name="Johnson B.D."/>
            <person name="Schloemann M."/>
            <person name="Daniel R."/>
            <person name="Muehling M."/>
        </authorList>
    </citation>
    <scope>NUCLEOTIDE SEQUENCE [LARGE SCALE GENOMIC DNA]</scope>
    <source>
        <strain evidence="6 7">M1</strain>
    </source>
</reference>
<dbReference type="STRING" id="476652.DEAC_c19460"/>
<dbReference type="AlphaFoldDB" id="A0A0J1FRH0"/>
<sequence length="426" mass="46402">MARFLEYQGKEWLSKAGIPVPKGRSAATPEEAKQAAEWIGGPVAVKGQVQAGGRGKAGIVKLVNTPEEAASAAAEILAKTVKGLPVRQVLVEEKLDIKKEFYVSLVINGAREARSPMVMFSTEGGMDIESVLEEKIIKMFVNPVNGLQTYDGVDLASQAGIPAKDLSKFASFFAKLSQTYKKYDCQTLEINPLIMTGNGELICADCKMEIDNSSVSRHPEFGIKIARDLPGEPTELDYIGWSIEETDARGTGFLMNMGYDEVSPYHIGYHPIGGGSAMMGLDVLNQVGLKPANYADTSGNPVGSKIYRVAKCVLSQPNIDGYLLGGFMMANQEQWHHAHAIVKVLREILPTQKPGLPCVLLLCGNREDESLEILRTGLADLMTPDGPGKRIEIYGKEHVTDTKFIGERLLALSQEYRAEKDARKVG</sequence>
<accession>A0A0J1FRH0</accession>
<evidence type="ECO:0000259" key="5">
    <source>
        <dbReference type="PROSITE" id="PS50975"/>
    </source>
</evidence>
<evidence type="ECO:0000313" key="6">
    <source>
        <dbReference type="EMBL" id="KLU65907.1"/>
    </source>
</evidence>
<dbReference type="SUPFAM" id="SSF52210">
    <property type="entry name" value="Succinyl-CoA synthetase domains"/>
    <property type="match status" value="1"/>
</dbReference>
<keyword evidence="1" id="KW-0816">Tricarboxylic acid cycle</keyword>
<keyword evidence="7" id="KW-1185">Reference proteome</keyword>
<name>A0A0J1FRH0_9FIRM</name>
<evidence type="ECO:0000256" key="3">
    <source>
        <dbReference type="ARBA" id="ARBA00022741"/>
    </source>
</evidence>
<dbReference type="GO" id="GO:0046872">
    <property type="term" value="F:metal ion binding"/>
    <property type="evidence" value="ECO:0007669"/>
    <property type="project" value="InterPro"/>
</dbReference>
<keyword evidence="3 4" id="KW-0547">Nucleotide-binding</keyword>
<dbReference type="EMBL" id="LDZY01000006">
    <property type="protein sequence ID" value="KLU65907.1"/>
    <property type="molecule type" value="Genomic_DNA"/>
</dbReference>
<dbReference type="SUPFAM" id="SSF56059">
    <property type="entry name" value="Glutathione synthetase ATP-binding domain-like"/>
    <property type="match status" value="1"/>
</dbReference>
<evidence type="ECO:0000256" key="2">
    <source>
        <dbReference type="ARBA" id="ARBA00022598"/>
    </source>
</evidence>
<dbReference type="PROSITE" id="PS50975">
    <property type="entry name" value="ATP_GRASP"/>
    <property type="match status" value="1"/>
</dbReference>
<dbReference type="InterPro" id="IPR013650">
    <property type="entry name" value="ATP-grasp_succ-CoA_synth-type"/>
</dbReference>
<protein>
    <submittedName>
        <fullName evidence="6">Succinyl-CoA ligase [ADP-forming] subunit beta</fullName>
        <ecNumber evidence="6">6.2.1.5</ecNumber>
    </submittedName>
</protein>
<dbReference type="InterPro" id="IPR011761">
    <property type="entry name" value="ATP-grasp"/>
</dbReference>
<dbReference type="GO" id="GO:0004775">
    <property type="term" value="F:succinate-CoA ligase (ADP-forming) activity"/>
    <property type="evidence" value="ECO:0007669"/>
    <property type="project" value="UniProtKB-EC"/>
</dbReference>
<gene>
    <name evidence="6" type="primary">sucC</name>
    <name evidence="6" type="ORF">DEAC_c19460</name>
</gene>
<dbReference type="Proteomes" id="UP000036356">
    <property type="component" value="Unassembled WGS sequence"/>
</dbReference>
<dbReference type="GO" id="GO:0005829">
    <property type="term" value="C:cytosol"/>
    <property type="evidence" value="ECO:0007669"/>
    <property type="project" value="TreeGrafter"/>
</dbReference>
<dbReference type="InterPro" id="IPR005809">
    <property type="entry name" value="Succ_CoA_ligase-like_bsu"/>
</dbReference>
<dbReference type="GO" id="GO:0005524">
    <property type="term" value="F:ATP binding"/>
    <property type="evidence" value="ECO:0007669"/>
    <property type="project" value="UniProtKB-UniRule"/>
</dbReference>
<dbReference type="GO" id="GO:0042709">
    <property type="term" value="C:succinate-CoA ligase complex"/>
    <property type="evidence" value="ECO:0007669"/>
    <property type="project" value="TreeGrafter"/>
</dbReference>
<keyword evidence="4" id="KW-0067">ATP-binding</keyword>
<evidence type="ECO:0000256" key="4">
    <source>
        <dbReference type="PROSITE-ProRule" id="PRU00409"/>
    </source>
</evidence>
<evidence type="ECO:0000313" key="7">
    <source>
        <dbReference type="Proteomes" id="UP000036356"/>
    </source>
</evidence>
<dbReference type="PANTHER" id="PTHR11815:SF10">
    <property type="entry name" value="SUCCINATE--COA LIGASE [GDP-FORMING] SUBUNIT BETA, MITOCHONDRIAL"/>
    <property type="match status" value="1"/>
</dbReference>
<evidence type="ECO:0000256" key="1">
    <source>
        <dbReference type="ARBA" id="ARBA00022532"/>
    </source>
</evidence>
<keyword evidence="2 6" id="KW-0436">Ligase</keyword>
<dbReference type="Gene3D" id="3.40.50.261">
    <property type="entry name" value="Succinyl-CoA synthetase domains"/>
    <property type="match status" value="1"/>
</dbReference>
<dbReference type="GO" id="GO:0006099">
    <property type="term" value="P:tricarboxylic acid cycle"/>
    <property type="evidence" value="ECO:0007669"/>
    <property type="project" value="UniProtKB-KW"/>
</dbReference>
<dbReference type="InterPro" id="IPR016102">
    <property type="entry name" value="Succinyl-CoA_synth-like"/>
</dbReference>
<dbReference type="GO" id="GO:0006104">
    <property type="term" value="P:succinyl-CoA metabolic process"/>
    <property type="evidence" value="ECO:0007669"/>
    <property type="project" value="TreeGrafter"/>
</dbReference>